<evidence type="ECO:0000313" key="6">
    <source>
        <dbReference type="Proteomes" id="UP001623232"/>
    </source>
</evidence>
<evidence type="ECO:0000256" key="2">
    <source>
        <dbReference type="ARBA" id="ARBA00022723"/>
    </source>
</evidence>
<dbReference type="Gene3D" id="2.170.150.70">
    <property type="match status" value="1"/>
</dbReference>
<name>A0ABZ2XQP3_9RHOB</name>
<dbReference type="Proteomes" id="UP001623232">
    <property type="component" value="Chromosome"/>
</dbReference>
<protein>
    <submittedName>
        <fullName evidence="5">GFA family protein</fullName>
    </submittedName>
</protein>
<comment type="similarity">
    <text evidence="1">Belongs to the Gfa family.</text>
</comment>
<dbReference type="PROSITE" id="PS51891">
    <property type="entry name" value="CENP_V_GFA"/>
    <property type="match status" value="1"/>
</dbReference>
<dbReference type="PANTHER" id="PTHR28620">
    <property type="entry name" value="CENTROMERE PROTEIN V"/>
    <property type="match status" value="1"/>
</dbReference>
<evidence type="ECO:0000259" key="4">
    <source>
        <dbReference type="PROSITE" id="PS51891"/>
    </source>
</evidence>
<evidence type="ECO:0000256" key="1">
    <source>
        <dbReference type="ARBA" id="ARBA00005495"/>
    </source>
</evidence>
<feature type="domain" description="CENP-V/GFA" evidence="4">
    <location>
        <begin position="9"/>
        <end position="131"/>
    </location>
</feature>
<sequence>MSGGKTPVHNGSCHCGRVRFRLSAAIDHKRICNCSICHKRGALIFRVEQDQIELLTPFEDLHVYSWGTGTAQDYFCKTCGILPFRRPRQNTVDETAAGVPEFTGWAVNLRCLDGFDPSDLPIRHIDGLALPLP</sequence>
<dbReference type="Pfam" id="PF04828">
    <property type="entry name" value="GFA"/>
    <property type="match status" value="1"/>
</dbReference>
<dbReference type="SUPFAM" id="SSF51316">
    <property type="entry name" value="Mss4-like"/>
    <property type="match status" value="1"/>
</dbReference>
<accession>A0ABZ2XQP3</accession>
<evidence type="ECO:0000256" key="3">
    <source>
        <dbReference type="ARBA" id="ARBA00022833"/>
    </source>
</evidence>
<dbReference type="InterPro" id="IPR052355">
    <property type="entry name" value="CENP-V-like"/>
</dbReference>
<keyword evidence="3" id="KW-0862">Zinc</keyword>
<keyword evidence="2" id="KW-0479">Metal-binding</keyword>
<evidence type="ECO:0000313" key="5">
    <source>
        <dbReference type="EMBL" id="WZK88406.1"/>
    </source>
</evidence>
<dbReference type="PANTHER" id="PTHR28620:SF1">
    <property type="entry name" value="CENP-V_GFA DOMAIN-CONTAINING PROTEIN"/>
    <property type="match status" value="1"/>
</dbReference>
<dbReference type="InterPro" id="IPR011057">
    <property type="entry name" value="Mss4-like_sf"/>
</dbReference>
<reference evidence="5 6" key="1">
    <citation type="submission" date="2023-04" db="EMBL/GenBank/DDBJ databases">
        <title>Complete genome sequence of Alisedimentitalea scapharcae.</title>
        <authorList>
            <person name="Rong J.-C."/>
            <person name="Yi M.-L."/>
            <person name="Zhao Q."/>
        </authorList>
    </citation>
    <scope>NUCLEOTIDE SEQUENCE [LARGE SCALE GENOMIC DNA]</scope>
    <source>
        <strain evidence="5 6">KCTC 42119</strain>
    </source>
</reference>
<proteinExistence type="inferred from homology"/>
<keyword evidence="6" id="KW-1185">Reference proteome</keyword>
<dbReference type="InterPro" id="IPR006913">
    <property type="entry name" value="CENP-V/GFA"/>
</dbReference>
<organism evidence="5 6">
    <name type="scientific">Aliisedimentitalea scapharcae</name>
    <dbReference type="NCBI Taxonomy" id="1524259"/>
    <lineage>
        <taxon>Bacteria</taxon>
        <taxon>Pseudomonadati</taxon>
        <taxon>Pseudomonadota</taxon>
        <taxon>Alphaproteobacteria</taxon>
        <taxon>Rhodobacterales</taxon>
        <taxon>Roseobacteraceae</taxon>
        <taxon>Aliisedimentitalea</taxon>
    </lineage>
</organism>
<gene>
    <name evidence="5" type="ORF">QEZ52_17655</name>
</gene>
<dbReference type="RefSeq" id="WP_406645792.1">
    <property type="nucleotide sequence ID" value="NZ_CP123584.1"/>
</dbReference>
<dbReference type="EMBL" id="CP123584">
    <property type="protein sequence ID" value="WZK88406.1"/>
    <property type="molecule type" value="Genomic_DNA"/>
</dbReference>